<dbReference type="Proteomes" id="UP001239909">
    <property type="component" value="Unassembled WGS sequence"/>
</dbReference>
<evidence type="ECO:0000313" key="2">
    <source>
        <dbReference type="Proteomes" id="UP001239909"/>
    </source>
</evidence>
<comment type="caution">
    <text evidence="1">The sequence shown here is derived from an EMBL/GenBank/DDBJ whole genome shotgun (WGS) entry which is preliminary data.</text>
</comment>
<sequence length="128" mass="14228">MGIRNHIIYDGDCPFCSSYVGLMRLKQAIGPVALIDAREGGPEVERARALGFDLDDGMLLHLDGRDHHGADCLNRLALLSTRSGLFNRLSAWLFRSETLARVAYPLLRAGRNATLMLLGRRRLGPARR</sequence>
<reference evidence="1 2" key="1">
    <citation type="submission" date="2023-04" db="EMBL/GenBank/DDBJ databases">
        <title>Marinoamorphus aggregata gen. nov., sp. Nov., isolate from tissue of brittle star Ophioplocus japonicus.</title>
        <authorList>
            <person name="Kawano K."/>
            <person name="Sawayama S."/>
            <person name="Nakagawa S."/>
        </authorList>
    </citation>
    <scope>NUCLEOTIDE SEQUENCE [LARGE SCALE GENOMIC DNA]</scope>
    <source>
        <strain evidence="1 2">NKW23</strain>
    </source>
</reference>
<protein>
    <submittedName>
        <fullName evidence="1">DCC1-like thiol-disulfide oxidoreductase family protein</fullName>
    </submittedName>
</protein>
<proteinExistence type="predicted"/>
<accession>A0ABQ6LQQ2</accession>
<dbReference type="InterPro" id="IPR007263">
    <property type="entry name" value="DCC1-like"/>
</dbReference>
<gene>
    <name evidence="1" type="ORF">LNKW23_31670</name>
</gene>
<organism evidence="1 2">
    <name type="scientific">Paralimibaculum aggregatum</name>
    <dbReference type="NCBI Taxonomy" id="3036245"/>
    <lineage>
        <taxon>Bacteria</taxon>
        <taxon>Pseudomonadati</taxon>
        <taxon>Pseudomonadota</taxon>
        <taxon>Alphaproteobacteria</taxon>
        <taxon>Rhodobacterales</taxon>
        <taxon>Paracoccaceae</taxon>
        <taxon>Paralimibaculum</taxon>
    </lineage>
</organism>
<evidence type="ECO:0000313" key="1">
    <source>
        <dbReference type="EMBL" id="GMG83953.1"/>
    </source>
</evidence>
<dbReference type="Pfam" id="PF04134">
    <property type="entry name" value="DCC1-like"/>
    <property type="match status" value="1"/>
</dbReference>
<keyword evidence="2" id="KW-1185">Reference proteome</keyword>
<dbReference type="RefSeq" id="WP_285672822.1">
    <property type="nucleotide sequence ID" value="NZ_BSYI01000027.1"/>
</dbReference>
<name>A0ABQ6LQQ2_9RHOB</name>
<dbReference type="EMBL" id="BSYI01000027">
    <property type="protein sequence ID" value="GMG83953.1"/>
    <property type="molecule type" value="Genomic_DNA"/>
</dbReference>